<dbReference type="InterPro" id="IPR013083">
    <property type="entry name" value="Znf_RING/FYVE/PHD"/>
</dbReference>
<name>A0A8H5CNG8_9AGAR</name>
<dbReference type="SMART" id="SM00184">
    <property type="entry name" value="RING"/>
    <property type="match status" value="1"/>
</dbReference>
<accession>A0A8H5CNG8</accession>
<dbReference type="InterPro" id="IPR001841">
    <property type="entry name" value="Znf_RING"/>
</dbReference>
<comment type="caution">
    <text evidence="4">The sequence shown here is derived from an EMBL/GenBank/DDBJ whole genome shotgun (WGS) entry which is preliminary data.</text>
</comment>
<dbReference type="InterPro" id="IPR052256">
    <property type="entry name" value="E3_ubiquitin-ligase_CHFR"/>
</dbReference>
<dbReference type="PANTHER" id="PTHR16079:SF4">
    <property type="entry name" value="E3 UBIQUITIN-PROTEIN LIGASE CHFR"/>
    <property type="match status" value="1"/>
</dbReference>
<evidence type="ECO:0000256" key="1">
    <source>
        <dbReference type="PROSITE-ProRule" id="PRU00175"/>
    </source>
</evidence>
<organism evidence="4 5">
    <name type="scientific">Collybiopsis confluens</name>
    <dbReference type="NCBI Taxonomy" id="2823264"/>
    <lineage>
        <taxon>Eukaryota</taxon>
        <taxon>Fungi</taxon>
        <taxon>Dikarya</taxon>
        <taxon>Basidiomycota</taxon>
        <taxon>Agaricomycotina</taxon>
        <taxon>Agaricomycetes</taxon>
        <taxon>Agaricomycetidae</taxon>
        <taxon>Agaricales</taxon>
        <taxon>Marasmiineae</taxon>
        <taxon>Omphalotaceae</taxon>
        <taxon>Collybiopsis</taxon>
    </lineage>
</organism>
<dbReference type="GO" id="GO:0008270">
    <property type="term" value="F:zinc ion binding"/>
    <property type="evidence" value="ECO:0007669"/>
    <property type="project" value="UniProtKB-KW"/>
</dbReference>
<dbReference type="GO" id="GO:0006511">
    <property type="term" value="P:ubiquitin-dependent protein catabolic process"/>
    <property type="evidence" value="ECO:0007669"/>
    <property type="project" value="TreeGrafter"/>
</dbReference>
<evidence type="ECO:0000259" key="3">
    <source>
        <dbReference type="PROSITE" id="PS50089"/>
    </source>
</evidence>
<dbReference type="Proteomes" id="UP000518752">
    <property type="component" value="Unassembled WGS sequence"/>
</dbReference>
<dbReference type="PANTHER" id="PTHR16079">
    <property type="entry name" value="UBIQUITIN LIGASE PROTEIN CHFR"/>
    <property type="match status" value="1"/>
</dbReference>
<keyword evidence="1" id="KW-0863">Zinc-finger</keyword>
<dbReference type="GO" id="GO:0005634">
    <property type="term" value="C:nucleus"/>
    <property type="evidence" value="ECO:0007669"/>
    <property type="project" value="TreeGrafter"/>
</dbReference>
<evidence type="ECO:0000313" key="5">
    <source>
        <dbReference type="Proteomes" id="UP000518752"/>
    </source>
</evidence>
<feature type="region of interest" description="Disordered" evidence="2">
    <location>
        <begin position="36"/>
        <end position="78"/>
    </location>
</feature>
<feature type="domain" description="RING-type" evidence="3">
    <location>
        <begin position="90"/>
        <end position="130"/>
    </location>
</feature>
<reference evidence="4 5" key="1">
    <citation type="journal article" date="2020" name="ISME J.">
        <title>Uncovering the hidden diversity of litter-decomposition mechanisms in mushroom-forming fungi.</title>
        <authorList>
            <person name="Floudas D."/>
            <person name="Bentzer J."/>
            <person name="Ahren D."/>
            <person name="Johansson T."/>
            <person name="Persson P."/>
            <person name="Tunlid A."/>
        </authorList>
    </citation>
    <scope>NUCLEOTIDE SEQUENCE [LARGE SCALE GENOMIC DNA]</scope>
    <source>
        <strain evidence="4 5">CBS 406.79</strain>
    </source>
</reference>
<dbReference type="EMBL" id="JAACJN010000388">
    <property type="protein sequence ID" value="KAF5344975.1"/>
    <property type="molecule type" value="Genomic_DNA"/>
</dbReference>
<keyword evidence="1" id="KW-0479">Metal-binding</keyword>
<dbReference type="GO" id="GO:0016567">
    <property type="term" value="P:protein ubiquitination"/>
    <property type="evidence" value="ECO:0007669"/>
    <property type="project" value="TreeGrafter"/>
</dbReference>
<evidence type="ECO:0000313" key="4">
    <source>
        <dbReference type="EMBL" id="KAF5344975.1"/>
    </source>
</evidence>
<dbReference type="AlphaFoldDB" id="A0A8H5CNG8"/>
<dbReference type="GO" id="GO:0004842">
    <property type="term" value="F:ubiquitin-protein transferase activity"/>
    <property type="evidence" value="ECO:0007669"/>
    <property type="project" value="TreeGrafter"/>
</dbReference>
<evidence type="ECO:0000256" key="2">
    <source>
        <dbReference type="SAM" id="MobiDB-lite"/>
    </source>
</evidence>
<keyword evidence="5" id="KW-1185">Reference proteome</keyword>
<proteinExistence type="predicted"/>
<dbReference type="SUPFAM" id="SSF57850">
    <property type="entry name" value="RING/U-box"/>
    <property type="match status" value="1"/>
</dbReference>
<gene>
    <name evidence="4" type="ORF">D9757_013783</name>
</gene>
<dbReference type="OrthoDB" id="1305878at2759"/>
<protein>
    <recommendedName>
        <fullName evidence="3">RING-type domain-containing protein</fullName>
    </recommendedName>
</protein>
<dbReference type="PROSITE" id="PS50089">
    <property type="entry name" value="ZF_RING_2"/>
    <property type="match status" value="1"/>
</dbReference>
<sequence>MAEDESNLQFLAQNDLSMCTSSPLPVSAATASCSSLKRPASPTFDADVQDADTSSRKRFKASDPSVDDPDMQSNTTESKLEDDIALELECGCCSELVYKPVVVSPCQHFFCGSCCQLWIRNGGNTCPVCRSISTTALPSRPLQRIIDALLRNAPHKARAQREREQADEIYNTGSTLRFPSPREASPEPNVNISADYVRPCPHCSPNNPYGWTCPAPIPDPVSDLDHAWHVDDGIPSGHSQCGNCETYLALHAPSTSRCDFCFVSFCGVNVPQRCSAGGFLLVLCVVSIPLQHPQGFNDMGDLIQSPEIIKHVGDQPRQFQTLRDQDLFHTDAHIDPNIDTAPLSQATPTKICRGCAGEIFIWGLQEWWIRERKKGFLEPSVMDRKDCREGAECNRQKDFAHAKEFNHIICRPAPAVETPDPLLSNHLPDVMMVVAAEAETSGSAIDV</sequence>
<dbReference type="Gene3D" id="3.30.40.10">
    <property type="entry name" value="Zinc/RING finger domain, C3HC4 (zinc finger)"/>
    <property type="match status" value="1"/>
</dbReference>
<keyword evidence="1" id="KW-0862">Zinc</keyword>
<dbReference type="Pfam" id="PF13923">
    <property type="entry name" value="zf-C3HC4_2"/>
    <property type="match status" value="1"/>
</dbReference>